<dbReference type="AlphaFoldDB" id="A0A9J6GGB7"/>
<accession>A0A9J6GGB7</accession>
<reference evidence="1 2" key="1">
    <citation type="journal article" date="2020" name="Cell">
        <title>Large-Scale Comparative Analyses of Tick Genomes Elucidate Their Genetic Diversity and Vector Capacities.</title>
        <authorList>
            <consortium name="Tick Genome and Microbiome Consortium (TIGMIC)"/>
            <person name="Jia N."/>
            <person name="Wang J."/>
            <person name="Shi W."/>
            <person name="Du L."/>
            <person name="Sun Y."/>
            <person name="Zhan W."/>
            <person name="Jiang J.F."/>
            <person name="Wang Q."/>
            <person name="Zhang B."/>
            <person name="Ji P."/>
            <person name="Bell-Sakyi L."/>
            <person name="Cui X.M."/>
            <person name="Yuan T.T."/>
            <person name="Jiang B.G."/>
            <person name="Yang W.F."/>
            <person name="Lam T.T."/>
            <person name="Chang Q.C."/>
            <person name="Ding S.J."/>
            <person name="Wang X.J."/>
            <person name="Zhu J.G."/>
            <person name="Ruan X.D."/>
            <person name="Zhao L."/>
            <person name="Wei J.T."/>
            <person name="Ye R.Z."/>
            <person name="Que T.C."/>
            <person name="Du C.H."/>
            <person name="Zhou Y.H."/>
            <person name="Cheng J.X."/>
            <person name="Dai P.F."/>
            <person name="Guo W.B."/>
            <person name="Han X.H."/>
            <person name="Huang E.J."/>
            <person name="Li L.F."/>
            <person name="Wei W."/>
            <person name="Gao Y.C."/>
            <person name="Liu J.Z."/>
            <person name="Shao H.Z."/>
            <person name="Wang X."/>
            <person name="Wang C.C."/>
            <person name="Yang T.C."/>
            <person name="Huo Q.B."/>
            <person name="Li W."/>
            <person name="Chen H.Y."/>
            <person name="Chen S.E."/>
            <person name="Zhou L.G."/>
            <person name="Ni X.B."/>
            <person name="Tian J.H."/>
            <person name="Sheng Y."/>
            <person name="Liu T."/>
            <person name="Pan Y.S."/>
            <person name="Xia L.Y."/>
            <person name="Li J."/>
            <person name="Zhao F."/>
            <person name="Cao W.C."/>
        </authorList>
    </citation>
    <scope>NUCLEOTIDE SEQUENCE [LARGE SCALE GENOMIC DNA]</scope>
    <source>
        <strain evidence="1">HaeL-2018</strain>
    </source>
</reference>
<dbReference type="EMBL" id="JABSTR010000006">
    <property type="protein sequence ID" value="KAH9374394.1"/>
    <property type="molecule type" value="Genomic_DNA"/>
</dbReference>
<dbReference type="VEuPathDB" id="VectorBase:HLOH_065469"/>
<sequence length="83" mass="9472">MEVEASLILFERSLQRHNLRYTTILSDGDCRTYLALVDAEVYGFTPITKEDWVNLVKKRMGTCATCLQKVRARHLRGSVARVG</sequence>
<protein>
    <submittedName>
        <fullName evidence="1">Uncharacterized protein</fullName>
    </submittedName>
</protein>
<dbReference type="Proteomes" id="UP000821853">
    <property type="component" value="Chromosome 4"/>
</dbReference>
<keyword evidence="2" id="KW-1185">Reference proteome</keyword>
<name>A0A9J6GGB7_HAELO</name>
<organism evidence="1 2">
    <name type="scientific">Haemaphysalis longicornis</name>
    <name type="common">Bush tick</name>
    <dbReference type="NCBI Taxonomy" id="44386"/>
    <lineage>
        <taxon>Eukaryota</taxon>
        <taxon>Metazoa</taxon>
        <taxon>Ecdysozoa</taxon>
        <taxon>Arthropoda</taxon>
        <taxon>Chelicerata</taxon>
        <taxon>Arachnida</taxon>
        <taxon>Acari</taxon>
        <taxon>Parasitiformes</taxon>
        <taxon>Ixodida</taxon>
        <taxon>Ixodoidea</taxon>
        <taxon>Ixodidae</taxon>
        <taxon>Haemaphysalinae</taxon>
        <taxon>Haemaphysalis</taxon>
    </lineage>
</organism>
<evidence type="ECO:0000313" key="1">
    <source>
        <dbReference type="EMBL" id="KAH9374394.1"/>
    </source>
</evidence>
<evidence type="ECO:0000313" key="2">
    <source>
        <dbReference type="Proteomes" id="UP000821853"/>
    </source>
</evidence>
<gene>
    <name evidence="1" type="ORF">HPB48_004020</name>
</gene>
<dbReference type="OrthoDB" id="10060618at2759"/>
<proteinExistence type="predicted"/>
<comment type="caution">
    <text evidence="1">The sequence shown here is derived from an EMBL/GenBank/DDBJ whole genome shotgun (WGS) entry which is preliminary data.</text>
</comment>